<sequence>MGNIYADEALFKSGILPTTLGKDLTPQQVKRLREAMIEVLKTAIDQGGTTFSDFRGVTGINGNYGGVAWVYGRHKQPCRVCGTPIEKIKLGGRSSHFCPQCQN</sequence>
<dbReference type="InterPro" id="IPR010979">
    <property type="entry name" value="Ribosomal_uS13-like_H2TH"/>
</dbReference>
<dbReference type="Gene3D" id="1.10.8.50">
    <property type="match status" value="1"/>
</dbReference>
<evidence type="ECO:0000256" key="3">
    <source>
        <dbReference type="ARBA" id="ARBA00012720"/>
    </source>
</evidence>
<reference evidence="18 19" key="1">
    <citation type="journal article" date="2011" name="Front. Microbiol.">
        <title>Two Strains of Crocosphaera watsonii with Highly Conserved Genomes are Distinguished by Strain-Specific Features.</title>
        <authorList>
            <person name="Bench S.R."/>
            <person name="Ilikchyan I.N."/>
            <person name="Tripp H.J."/>
            <person name="Zehr J.P."/>
        </authorList>
    </citation>
    <scope>NUCLEOTIDE SEQUENCE [LARGE SCALE GENOMIC DNA]</scope>
    <source>
        <strain evidence="18 19">WH 0003</strain>
    </source>
</reference>
<evidence type="ECO:0000256" key="4">
    <source>
        <dbReference type="ARBA" id="ARBA00022723"/>
    </source>
</evidence>
<dbReference type="GO" id="GO:0006284">
    <property type="term" value="P:base-excision repair"/>
    <property type="evidence" value="ECO:0007669"/>
    <property type="project" value="InterPro"/>
</dbReference>
<dbReference type="AlphaFoldDB" id="G5JDQ2"/>
<evidence type="ECO:0000256" key="9">
    <source>
        <dbReference type="ARBA" id="ARBA00023125"/>
    </source>
</evidence>
<comment type="similarity">
    <text evidence="2">Belongs to the FPG family.</text>
</comment>
<comment type="caution">
    <text evidence="18">The sequence shown here is derived from an EMBL/GenBank/DDBJ whole genome shotgun (WGS) entry which is preliminary data.</text>
</comment>
<dbReference type="InterPro" id="IPR015887">
    <property type="entry name" value="DNA_glyclase_Znf_dom_DNA_BS"/>
</dbReference>
<feature type="domain" description="FPG-type" evidence="17">
    <location>
        <begin position="69"/>
        <end position="103"/>
    </location>
</feature>
<dbReference type="SUPFAM" id="SSF57716">
    <property type="entry name" value="Glucocorticoid receptor-like (DNA-binding domain)"/>
    <property type="match status" value="1"/>
</dbReference>
<evidence type="ECO:0000256" key="5">
    <source>
        <dbReference type="ARBA" id="ARBA00022763"/>
    </source>
</evidence>
<evidence type="ECO:0000259" key="17">
    <source>
        <dbReference type="PROSITE" id="PS51066"/>
    </source>
</evidence>
<dbReference type="PANTHER" id="PTHR22993:SF9">
    <property type="entry name" value="FORMAMIDOPYRIMIDINE-DNA GLYCOSYLASE"/>
    <property type="match status" value="1"/>
</dbReference>
<evidence type="ECO:0000256" key="8">
    <source>
        <dbReference type="ARBA" id="ARBA00022833"/>
    </source>
</evidence>
<evidence type="ECO:0000256" key="1">
    <source>
        <dbReference type="ARBA" id="ARBA00001947"/>
    </source>
</evidence>
<dbReference type="FunFam" id="1.10.8.50:FF:000003">
    <property type="entry name" value="Formamidopyrimidine-DNA glycosylase"/>
    <property type="match status" value="1"/>
</dbReference>
<keyword evidence="5" id="KW-0227">DNA damage</keyword>
<keyword evidence="6 16" id="KW-0863">Zinc-finger</keyword>
<evidence type="ECO:0000256" key="2">
    <source>
        <dbReference type="ARBA" id="ARBA00009409"/>
    </source>
</evidence>
<keyword evidence="4" id="KW-0479">Metal-binding</keyword>
<dbReference type="EMBL" id="AESD01000871">
    <property type="protein sequence ID" value="EHJ09687.1"/>
    <property type="molecule type" value="Genomic_DNA"/>
</dbReference>
<dbReference type="GO" id="GO:0008270">
    <property type="term" value="F:zinc ion binding"/>
    <property type="evidence" value="ECO:0007669"/>
    <property type="project" value="UniProtKB-KW"/>
</dbReference>
<keyword evidence="12" id="KW-0511">Multifunctional enzyme</keyword>
<dbReference type="PATRIC" id="fig|423471.3.peg.5179"/>
<evidence type="ECO:0000256" key="14">
    <source>
        <dbReference type="ARBA" id="ARBA00044632"/>
    </source>
</evidence>
<dbReference type="PROSITE" id="PS01242">
    <property type="entry name" value="ZF_FPG_1"/>
    <property type="match status" value="1"/>
</dbReference>
<dbReference type="InterPro" id="IPR000214">
    <property type="entry name" value="Znf_DNA_glyclase/AP_lyase"/>
</dbReference>
<keyword evidence="7 18" id="KW-0378">Hydrolase</keyword>
<protein>
    <recommendedName>
        <fullName evidence="3">DNA-(apurinic or apyrimidinic site) lyase</fullName>
        <ecNumber evidence="3">4.2.99.18</ecNumber>
    </recommendedName>
</protein>
<evidence type="ECO:0000256" key="16">
    <source>
        <dbReference type="PROSITE-ProRule" id="PRU00391"/>
    </source>
</evidence>
<dbReference type="Pfam" id="PF06827">
    <property type="entry name" value="zf-FPG_IleRS"/>
    <property type="match status" value="1"/>
</dbReference>
<evidence type="ECO:0000256" key="10">
    <source>
        <dbReference type="ARBA" id="ARBA00023204"/>
    </source>
</evidence>
<keyword evidence="10" id="KW-0234">DNA repair</keyword>
<keyword evidence="8" id="KW-0862">Zinc</keyword>
<dbReference type="PROSITE" id="PS51066">
    <property type="entry name" value="ZF_FPG_2"/>
    <property type="match status" value="1"/>
</dbReference>
<gene>
    <name evidence="18" type="ORF">CWATWH0003_5543</name>
</gene>
<evidence type="ECO:0000256" key="12">
    <source>
        <dbReference type="ARBA" id="ARBA00023268"/>
    </source>
</evidence>
<evidence type="ECO:0000256" key="11">
    <source>
        <dbReference type="ARBA" id="ARBA00023239"/>
    </source>
</evidence>
<dbReference type="InterPro" id="IPR015886">
    <property type="entry name" value="H2TH_FPG"/>
</dbReference>
<dbReference type="SUPFAM" id="SSF46946">
    <property type="entry name" value="S13-like H2TH domain"/>
    <property type="match status" value="1"/>
</dbReference>
<dbReference type="PANTHER" id="PTHR22993">
    <property type="entry name" value="FORMAMIDOPYRIMIDINE-DNA GLYCOSYLASE"/>
    <property type="match status" value="1"/>
</dbReference>
<keyword evidence="13 18" id="KW-0326">Glycosidase</keyword>
<proteinExistence type="inferred from homology"/>
<evidence type="ECO:0000256" key="6">
    <source>
        <dbReference type="ARBA" id="ARBA00022771"/>
    </source>
</evidence>
<evidence type="ECO:0000313" key="18">
    <source>
        <dbReference type="EMBL" id="EHJ09687.1"/>
    </source>
</evidence>
<organism evidence="18 19">
    <name type="scientific">Crocosphaera watsonii WH 0003</name>
    <dbReference type="NCBI Taxonomy" id="423471"/>
    <lineage>
        <taxon>Bacteria</taxon>
        <taxon>Bacillati</taxon>
        <taxon>Cyanobacteriota</taxon>
        <taxon>Cyanophyceae</taxon>
        <taxon>Oscillatoriophycideae</taxon>
        <taxon>Chroococcales</taxon>
        <taxon>Aphanothecaceae</taxon>
        <taxon>Crocosphaera</taxon>
    </lineage>
</organism>
<dbReference type="Proteomes" id="UP000003477">
    <property type="component" value="Unassembled WGS sequence"/>
</dbReference>
<comment type="cofactor">
    <cofactor evidence="1">
        <name>Zn(2+)</name>
        <dbReference type="ChEBI" id="CHEBI:29105"/>
    </cofactor>
</comment>
<dbReference type="GO" id="GO:0003690">
    <property type="term" value="F:double-stranded DNA binding"/>
    <property type="evidence" value="ECO:0007669"/>
    <property type="project" value="UniProtKB-ARBA"/>
</dbReference>
<name>G5JDQ2_CROWT</name>
<comment type="catalytic activity">
    <reaction evidence="14">
        <text>2'-deoxyribonucleotide-(2'-deoxyribose 5'-phosphate)-2'-deoxyribonucleotide-DNA = a 3'-end 2'-deoxyribonucleotide-(2,3-dehydro-2,3-deoxyribose 5'-phosphate)-DNA + a 5'-end 5'-phospho-2'-deoxyribonucleoside-DNA + H(+)</text>
        <dbReference type="Rhea" id="RHEA:66592"/>
        <dbReference type="Rhea" id="RHEA-COMP:13180"/>
        <dbReference type="Rhea" id="RHEA-COMP:16897"/>
        <dbReference type="Rhea" id="RHEA-COMP:17067"/>
        <dbReference type="ChEBI" id="CHEBI:15378"/>
        <dbReference type="ChEBI" id="CHEBI:136412"/>
        <dbReference type="ChEBI" id="CHEBI:157695"/>
        <dbReference type="ChEBI" id="CHEBI:167181"/>
        <dbReference type="EC" id="4.2.99.18"/>
    </reaction>
</comment>
<keyword evidence="11" id="KW-0456">Lyase</keyword>
<comment type="function">
    <text evidence="15">Involved in base excision repair of DNA damaged by oxidation or by mutagenic agents. Acts as a DNA glycosylase that recognizes and removes damaged bases. Has a preference for oxidized purines, such as 7,8-dihydro-8-oxoguanine (8-oxoG). Has AP (apurinic/apyrimidinic) lyase activity and introduces nicks in the DNA strand. Cleaves the DNA backbone by beta-delta elimination to generate a single-strand break at the site of the removed base with both 3'- and 5'-phosphates.</text>
</comment>
<dbReference type="GO" id="GO:0140078">
    <property type="term" value="F:class I DNA-(apurinic or apyrimidinic site) endonuclease activity"/>
    <property type="evidence" value="ECO:0007669"/>
    <property type="project" value="UniProtKB-EC"/>
</dbReference>
<accession>G5JDQ2</accession>
<dbReference type="GO" id="GO:0003684">
    <property type="term" value="F:damaged DNA binding"/>
    <property type="evidence" value="ECO:0007669"/>
    <property type="project" value="InterPro"/>
</dbReference>
<dbReference type="Pfam" id="PF06831">
    <property type="entry name" value="H2TH"/>
    <property type="match status" value="1"/>
</dbReference>
<evidence type="ECO:0000313" key="19">
    <source>
        <dbReference type="Proteomes" id="UP000003477"/>
    </source>
</evidence>
<evidence type="ECO:0000256" key="7">
    <source>
        <dbReference type="ARBA" id="ARBA00022801"/>
    </source>
</evidence>
<evidence type="ECO:0000256" key="15">
    <source>
        <dbReference type="ARBA" id="ARBA00060177"/>
    </source>
</evidence>
<dbReference type="GO" id="GO:0034039">
    <property type="term" value="F:8-oxo-7,8-dihydroguanine DNA N-glycosylase activity"/>
    <property type="evidence" value="ECO:0007669"/>
    <property type="project" value="TreeGrafter"/>
</dbReference>
<keyword evidence="9" id="KW-0238">DNA-binding</keyword>
<dbReference type="InterPro" id="IPR010663">
    <property type="entry name" value="Znf_FPG/IleRS"/>
</dbReference>
<dbReference type="EC" id="4.2.99.18" evidence="3"/>
<dbReference type="SMART" id="SM01232">
    <property type="entry name" value="H2TH"/>
    <property type="match status" value="1"/>
</dbReference>
<evidence type="ECO:0000256" key="13">
    <source>
        <dbReference type="ARBA" id="ARBA00023295"/>
    </source>
</evidence>